<proteinExistence type="predicted"/>
<dbReference type="RefSeq" id="WP_183631921.1">
    <property type="nucleotide sequence ID" value="NZ_BAABLE010000011.1"/>
</dbReference>
<sequence>MKAIIFLLLSGATALGVWLVQRSVAAIREARDGAHAREQELLLQAGSSGAGYVLPAPDGMRRSSLDAFAELLLHEERAVHGLLKTAVPEYEILVNVDSRKLLGQDASLTPHLLDFVVCSKDFRPLAVIALDWPHDPNAAIRSRTLTDLANRGLKIAHWRVEQLPERVAVRGWLLDRLVPGERRFAA</sequence>
<organism evidence="1 2">
    <name type="scientific">Niveibacterium umoris</name>
    <dbReference type="NCBI Taxonomy" id="1193620"/>
    <lineage>
        <taxon>Bacteria</taxon>
        <taxon>Pseudomonadati</taxon>
        <taxon>Pseudomonadota</taxon>
        <taxon>Betaproteobacteria</taxon>
        <taxon>Rhodocyclales</taxon>
        <taxon>Rhodocyclaceae</taxon>
        <taxon>Niveibacterium</taxon>
    </lineage>
</organism>
<comment type="caution">
    <text evidence="1">The sequence shown here is derived from an EMBL/GenBank/DDBJ whole genome shotgun (WGS) entry which is preliminary data.</text>
</comment>
<dbReference type="AlphaFoldDB" id="A0A840BIJ9"/>
<gene>
    <name evidence="1" type="ORF">GGR36_000710</name>
</gene>
<evidence type="ECO:0000313" key="2">
    <source>
        <dbReference type="Proteomes" id="UP000561045"/>
    </source>
</evidence>
<reference evidence="1 2" key="1">
    <citation type="submission" date="2020-08" db="EMBL/GenBank/DDBJ databases">
        <title>Genomic Encyclopedia of Type Strains, Phase IV (KMG-IV): sequencing the most valuable type-strain genomes for metagenomic binning, comparative biology and taxonomic classification.</title>
        <authorList>
            <person name="Goeker M."/>
        </authorList>
    </citation>
    <scope>NUCLEOTIDE SEQUENCE [LARGE SCALE GENOMIC DNA]</scope>
    <source>
        <strain evidence="1 2">DSM 106739</strain>
    </source>
</reference>
<dbReference type="Proteomes" id="UP000561045">
    <property type="component" value="Unassembled WGS sequence"/>
</dbReference>
<evidence type="ECO:0000313" key="1">
    <source>
        <dbReference type="EMBL" id="MBB4011402.1"/>
    </source>
</evidence>
<name>A0A840BIJ9_9RHOO</name>
<dbReference type="EMBL" id="JACIET010000001">
    <property type="protein sequence ID" value="MBB4011402.1"/>
    <property type="molecule type" value="Genomic_DNA"/>
</dbReference>
<protein>
    <recommendedName>
        <fullName evidence="3">DUF2726 domain-containing protein</fullName>
    </recommendedName>
</protein>
<accession>A0A840BIJ9</accession>
<keyword evidence="2" id="KW-1185">Reference proteome</keyword>
<evidence type="ECO:0008006" key="3">
    <source>
        <dbReference type="Google" id="ProtNLM"/>
    </source>
</evidence>